<accession>A0ABV1E402</accession>
<dbReference type="Proteomes" id="UP001489509">
    <property type="component" value="Unassembled WGS sequence"/>
</dbReference>
<organism evidence="1 2">
    <name type="scientific">Solibaculum intestinale</name>
    <dbReference type="NCBI Taxonomy" id="3133165"/>
    <lineage>
        <taxon>Bacteria</taxon>
        <taxon>Bacillati</taxon>
        <taxon>Bacillota</taxon>
        <taxon>Clostridia</taxon>
        <taxon>Eubacteriales</taxon>
        <taxon>Oscillospiraceae</taxon>
        <taxon>Solibaculum</taxon>
    </lineage>
</organism>
<comment type="caution">
    <text evidence="1">The sequence shown here is derived from an EMBL/GenBank/DDBJ whole genome shotgun (WGS) entry which is preliminary data.</text>
</comment>
<dbReference type="RefSeq" id="WP_349219458.1">
    <property type="nucleotide sequence ID" value="NZ_JBBMFD010000012.1"/>
</dbReference>
<sequence length="154" mass="16766">MIESFGFGCAAAEEAGGVSFWASVGAGAEEALGAEEDLGADDEAVRLSTGGFDDTVVDDNTGTSLDAVVAFEATEDELDKSEFEESEEFNRIFETWLDESPLFEQPAKTDRHSKIDNKAHANLFILHPPTVDNIRQQIIIIVGGEYFSHESSHH</sequence>
<reference evidence="1 2" key="1">
    <citation type="submission" date="2024-03" db="EMBL/GenBank/DDBJ databases">
        <title>Human intestinal bacterial collection.</title>
        <authorList>
            <person name="Pauvert C."/>
            <person name="Hitch T.C.A."/>
            <person name="Clavel T."/>
        </authorList>
    </citation>
    <scope>NUCLEOTIDE SEQUENCE [LARGE SCALE GENOMIC DNA]</scope>
    <source>
        <strain evidence="1 2">CLA-JM-H44</strain>
    </source>
</reference>
<protein>
    <submittedName>
        <fullName evidence="1">Uncharacterized protein</fullName>
    </submittedName>
</protein>
<dbReference type="EMBL" id="JBBMFD010000012">
    <property type="protein sequence ID" value="MEQ2440773.1"/>
    <property type="molecule type" value="Genomic_DNA"/>
</dbReference>
<evidence type="ECO:0000313" key="2">
    <source>
        <dbReference type="Proteomes" id="UP001489509"/>
    </source>
</evidence>
<evidence type="ECO:0000313" key="1">
    <source>
        <dbReference type="EMBL" id="MEQ2440773.1"/>
    </source>
</evidence>
<proteinExistence type="predicted"/>
<keyword evidence="2" id="KW-1185">Reference proteome</keyword>
<name>A0ABV1E402_9FIRM</name>
<gene>
    <name evidence="1" type="ORF">WMO26_08055</name>
</gene>